<dbReference type="PROSITE" id="PS50005">
    <property type="entry name" value="TPR"/>
    <property type="match status" value="1"/>
</dbReference>
<gene>
    <name evidence="11" type="ORF">FHX73_14300</name>
</gene>
<dbReference type="PRINTS" id="PR00364">
    <property type="entry name" value="DISEASERSIST"/>
</dbReference>
<dbReference type="SUPFAM" id="SSF52540">
    <property type="entry name" value="P-loop containing nucleoside triphosphate hydrolases"/>
    <property type="match status" value="1"/>
</dbReference>
<name>A0A561T6T7_9ACTN</name>
<dbReference type="EMBL" id="VIWT01000004">
    <property type="protein sequence ID" value="TWF82818.1"/>
    <property type="molecule type" value="Genomic_DNA"/>
</dbReference>
<dbReference type="GO" id="GO:0006355">
    <property type="term" value="P:regulation of DNA-templated transcription"/>
    <property type="evidence" value="ECO:0007669"/>
    <property type="project" value="InterPro"/>
</dbReference>
<dbReference type="SUPFAM" id="SSF48452">
    <property type="entry name" value="TPR-like"/>
    <property type="match status" value="3"/>
</dbReference>
<feature type="region of interest" description="Disordered" evidence="9">
    <location>
        <begin position="651"/>
        <end position="676"/>
    </location>
</feature>
<dbReference type="InterPro" id="IPR027417">
    <property type="entry name" value="P-loop_NTPase"/>
</dbReference>
<dbReference type="InterPro" id="IPR005158">
    <property type="entry name" value="BTAD"/>
</dbReference>
<organism evidence="11 12">
    <name type="scientific">Kitasatospora viridis</name>
    <dbReference type="NCBI Taxonomy" id="281105"/>
    <lineage>
        <taxon>Bacteria</taxon>
        <taxon>Bacillati</taxon>
        <taxon>Actinomycetota</taxon>
        <taxon>Actinomycetes</taxon>
        <taxon>Kitasatosporales</taxon>
        <taxon>Streptomycetaceae</taxon>
        <taxon>Kitasatospora</taxon>
    </lineage>
</organism>
<comment type="caution">
    <text evidence="11">The sequence shown here is derived from an EMBL/GenBank/DDBJ whole genome shotgun (WGS) entry which is preliminary data.</text>
</comment>
<dbReference type="PROSITE" id="PS51755">
    <property type="entry name" value="OMPR_PHOB"/>
    <property type="match status" value="1"/>
</dbReference>
<dbReference type="Gene3D" id="1.10.10.10">
    <property type="entry name" value="Winged helix-like DNA-binding domain superfamily/Winged helix DNA-binding domain"/>
    <property type="match status" value="1"/>
</dbReference>
<dbReference type="InterPro" id="IPR011990">
    <property type="entry name" value="TPR-like_helical_dom_sf"/>
</dbReference>
<evidence type="ECO:0000313" key="11">
    <source>
        <dbReference type="EMBL" id="TWF82818.1"/>
    </source>
</evidence>
<evidence type="ECO:0000256" key="8">
    <source>
        <dbReference type="PROSITE-ProRule" id="PRU01091"/>
    </source>
</evidence>
<dbReference type="InterPro" id="IPR001867">
    <property type="entry name" value="OmpR/PhoB-type_DNA-bd"/>
</dbReference>
<evidence type="ECO:0000256" key="2">
    <source>
        <dbReference type="ARBA" id="ARBA00022737"/>
    </source>
</evidence>
<dbReference type="InterPro" id="IPR042197">
    <property type="entry name" value="Apaf_helical"/>
</dbReference>
<feature type="region of interest" description="Disordered" evidence="9">
    <location>
        <begin position="985"/>
        <end position="1007"/>
    </location>
</feature>
<dbReference type="Gene3D" id="1.25.40.10">
    <property type="entry name" value="Tetratricopeptide repeat domain"/>
    <property type="match status" value="2"/>
</dbReference>
<keyword evidence="4" id="KW-0805">Transcription regulation</keyword>
<evidence type="ECO:0000313" key="12">
    <source>
        <dbReference type="Proteomes" id="UP000317940"/>
    </source>
</evidence>
<dbReference type="GO" id="GO:0000160">
    <property type="term" value="P:phosphorelay signal transduction system"/>
    <property type="evidence" value="ECO:0007669"/>
    <property type="project" value="UniProtKB-KW"/>
</dbReference>
<dbReference type="SMART" id="SM00028">
    <property type="entry name" value="TPR"/>
    <property type="match status" value="6"/>
</dbReference>
<sequence>MQFGVLGPLFVRDEGREVAIAGGRQRNLLAAMLVHGGDTVSFDGLVEAVWDGRPPSGARGALHTCLARLRAQLGPAGGARIVARAPGYRLITAPGEVDLERFEAAAARGRRSAARGQWAVAYQALTEAVALHRGAPLADVASAALREAWVEPLEQRLLAVQLELVDAGLQAGRQVELLPRLTRLCQEHPLDERLHERLMLALHQDGRTVDALAAYRAARQALVRELGVEPGPVLRRLHDRILGGGPQPAHAQDPPAGAPAVVAARPAPAAARSAQPPQADRPALVGTVVPAQLPSALTDFTGRDVELERLVELLSAPVDGVAVAVISGCGGLGKSALALQAAHRVRDHYPDGQLFAALAGHSGAPRQAGEVLGSFLLALGLDQAAVPVAAGDRAALFRSLVADRRVLVVLDDAREIADVRLLLPGGPGCAVLVSSRDRLPGIAGAALLELDVLPAEQARALLAKSVGRARVEAEPDAVREILEACAGLPLAVRIVGARLAARPSWSMAHLAARLTDESSRLRELRVGDLAVAASFALSYASVREADAAHGSGLARTFRLLGLVTGPTIGLSTAGALLDQPLATVEEALESLVDAHLLEAGHPGRYRFHDLLRAYARDAAHQEESPEVRDEAVHRLLGFFRGATAAAAAQLNPGRKDLAADDEDGSGGSGGGAAERLPFPDRAAAVHWLDGERANLLAACRQAAHLGLDSFTWQLARNMAQYFRLGGHVDEYVDSHLLAVAATRRLGDRAAEFVCLANLAMPYWQSGRYPEAADALTRSHALAVELGDAGGQAACLIRLGVVHAAGGDPERAIESFRAALPVLHELGDLRDEANALANLGYTLGLVGRHDQALEVLDRAVAVSREAGERRSEGHALIGLGQTLGALDRLGEALDRLRQGLAAVRECKDLAGETEALVEMAETLRRLQVPGAALEHANRALELMRSQENRPELRATVHRTLGLIHQEGGDRRQAAEHQRLARELTERLGGPAPAATLDAVVNSASRSGS</sequence>
<dbReference type="PANTHER" id="PTHR35807:SF1">
    <property type="entry name" value="TRANSCRIPTIONAL REGULATOR REDD"/>
    <property type="match status" value="1"/>
</dbReference>
<protein>
    <submittedName>
        <fullName evidence="11">DNA-binding SARP family transcriptional activator</fullName>
    </submittedName>
</protein>
<evidence type="ECO:0000256" key="6">
    <source>
        <dbReference type="ARBA" id="ARBA00023163"/>
    </source>
</evidence>
<keyword evidence="7" id="KW-0802">TPR repeat</keyword>
<evidence type="ECO:0000256" key="1">
    <source>
        <dbReference type="ARBA" id="ARBA00005820"/>
    </source>
</evidence>
<dbReference type="InterPro" id="IPR036388">
    <property type="entry name" value="WH-like_DNA-bd_sf"/>
</dbReference>
<proteinExistence type="inferred from homology"/>
<dbReference type="SMART" id="SM00862">
    <property type="entry name" value="Trans_reg_C"/>
    <property type="match status" value="1"/>
</dbReference>
<dbReference type="InterPro" id="IPR002182">
    <property type="entry name" value="NB-ARC"/>
</dbReference>
<feature type="repeat" description="TPR" evidence="7">
    <location>
        <begin position="832"/>
        <end position="865"/>
    </location>
</feature>
<keyword evidence="12" id="KW-1185">Reference proteome</keyword>
<dbReference type="Pfam" id="PF13424">
    <property type="entry name" value="TPR_12"/>
    <property type="match status" value="2"/>
</dbReference>
<feature type="domain" description="OmpR/PhoB-type" evidence="10">
    <location>
        <begin position="1"/>
        <end position="92"/>
    </location>
</feature>
<dbReference type="CDD" id="cd15831">
    <property type="entry name" value="BTAD"/>
    <property type="match status" value="1"/>
</dbReference>
<evidence type="ECO:0000256" key="7">
    <source>
        <dbReference type="PROSITE-ProRule" id="PRU00339"/>
    </source>
</evidence>
<accession>A0A561T6T7</accession>
<dbReference type="Proteomes" id="UP000317940">
    <property type="component" value="Unassembled WGS sequence"/>
</dbReference>
<dbReference type="PANTHER" id="PTHR35807">
    <property type="entry name" value="TRANSCRIPTIONAL REGULATOR REDD-RELATED"/>
    <property type="match status" value="1"/>
</dbReference>
<keyword evidence="5 8" id="KW-0238">DNA-binding</keyword>
<keyword evidence="6" id="KW-0804">Transcription</keyword>
<dbReference type="Gene3D" id="3.40.50.300">
    <property type="entry name" value="P-loop containing nucleotide triphosphate hydrolases"/>
    <property type="match status" value="1"/>
</dbReference>
<dbReference type="InterPro" id="IPR051677">
    <property type="entry name" value="AfsR-DnrI-RedD_regulator"/>
</dbReference>
<evidence type="ECO:0000256" key="9">
    <source>
        <dbReference type="SAM" id="MobiDB-lite"/>
    </source>
</evidence>
<dbReference type="GO" id="GO:0003677">
    <property type="term" value="F:DNA binding"/>
    <property type="evidence" value="ECO:0007669"/>
    <property type="project" value="UniProtKB-UniRule"/>
</dbReference>
<reference evidence="11 12" key="1">
    <citation type="submission" date="2019-06" db="EMBL/GenBank/DDBJ databases">
        <title>Sequencing the genomes of 1000 actinobacteria strains.</title>
        <authorList>
            <person name="Klenk H.-P."/>
        </authorList>
    </citation>
    <scope>NUCLEOTIDE SEQUENCE [LARGE SCALE GENOMIC DNA]</scope>
    <source>
        <strain evidence="11 12">DSM 44826</strain>
    </source>
</reference>
<dbReference type="Gene3D" id="1.10.8.430">
    <property type="entry name" value="Helical domain of apoptotic protease-activating factors"/>
    <property type="match status" value="1"/>
</dbReference>
<comment type="similarity">
    <text evidence="1">Belongs to the AfsR/DnrI/RedD regulatory family.</text>
</comment>
<evidence type="ECO:0000256" key="3">
    <source>
        <dbReference type="ARBA" id="ARBA00023012"/>
    </source>
</evidence>
<feature type="DNA-binding region" description="OmpR/PhoB-type" evidence="8">
    <location>
        <begin position="1"/>
        <end position="92"/>
    </location>
</feature>
<dbReference type="AlphaFoldDB" id="A0A561T6T7"/>
<dbReference type="Pfam" id="PF03704">
    <property type="entry name" value="BTAD"/>
    <property type="match status" value="1"/>
</dbReference>
<dbReference type="SUPFAM" id="SSF46894">
    <property type="entry name" value="C-terminal effector domain of the bipartite response regulators"/>
    <property type="match status" value="1"/>
</dbReference>
<evidence type="ECO:0000256" key="4">
    <source>
        <dbReference type="ARBA" id="ARBA00023015"/>
    </source>
</evidence>
<keyword evidence="3" id="KW-0902">Two-component regulatory system</keyword>
<keyword evidence="2" id="KW-0677">Repeat</keyword>
<dbReference type="GO" id="GO:0043531">
    <property type="term" value="F:ADP binding"/>
    <property type="evidence" value="ECO:0007669"/>
    <property type="project" value="InterPro"/>
</dbReference>
<dbReference type="SMART" id="SM01043">
    <property type="entry name" value="BTAD"/>
    <property type="match status" value="1"/>
</dbReference>
<evidence type="ECO:0000259" key="10">
    <source>
        <dbReference type="PROSITE" id="PS51755"/>
    </source>
</evidence>
<dbReference type="Pfam" id="PF00931">
    <property type="entry name" value="NB-ARC"/>
    <property type="match status" value="1"/>
</dbReference>
<dbReference type="InterPro" id="IPR019734">
    <property type="entry name" value="TPR_rpt"/>
</dbReference>
<dbReference type="OrthoDB" id="581105at2"/>
<dbReference type="InterPro" id="IPR016032">
    <property type="entry name" value="Sig_transdc_resp-reg_C-effctor"/>
</dbReference>
<evidence type="ECO:0000256" key="5">
    <source>
        <dbReference type="ARBA" id="ARBA00023125"/>
    </source>
</evidence>